<dbReference type="EMBL" id="MGFX01000006">
    <property type="protein sequence ID" value="OGM15426.1"/>
    <property type="molecule type" value="Genomic_DNA"/>
</dbReference>
<dbReference type="AlphaFoldDB" id="A0A1F7XK82"/>
<name>A0A1F7XK82_9BACT</name>
<protein>
    <submittedName>
        <fullName evidence="2">Uncharacterized protein</fullName>
    </submittedName>
</protein>
<organism evidence="2 3">
    <name type="scientific">Candidatus Woesebacteria bacterium RBG_16_42_24</name>
    <dbReference type="NCBI Taxonomy" id="1802485"/>
    <lineage>
        <taxon>Bacteria</taxon>
        <taxon>Candidatus Woeseibacteriota</taxon>
    </lineage>
</organism>
<keyword evidence="1" id="KW-1133">Transmembrane helix</keyword>
<gene>
    <name evidence="2" type="ORF">A2V97_02245</name>
</gene>
<reference evidence="2 3" key="1">
    <citation type="journal article" date="2016" name="Nat. Commun.">
        <title>Thousands of microbial genomes shed light on interconnected biogeochemical processes in an aquifer system.</title>
        <authorList>
            <person name="Anantharaman K."/>
            <person name="Brown C.T."/>
            <person name="Hug L.A."/>
            <person name="Sharon I."/>
            <person name="Castelle C.J."/>
            <person name="Probst A.J."/>
            <person name="Thomas B.C."/>
            <person name="Singh A."/>
            <person name="Wilkins M.J."/>
            <person name="Karaoz U."/>
            <person name="Brodie E.L."/>
            <person name="Williams K.H."/>
            <person name="Hubbard S.S."/>
            <person name="Banfield J.F."/>
        </authorList>
    </citation>
    <scope>NUCLEOTIDE SEQUENCE [LARGE SCALE GENOMIC DNA]</scope>
</reference>
<evidence type="ECO:0000313" key="2">
    <source>
        <dbReference type="EMBL" id="OGM15426.1"/>
    </source>
</evidence>
<sequence length="260" mass="28807">MQGPKFWIKIGLFLSIPLILVGISYITQRGLPQQLLSSLTLTIASLSKRTSNVQGTTPSNSKPVVDNDLIVTCNIDANCGGGTREIKQSACNSLVCCGLPNGSWVEISYDECNKIENSYKSIYSSTQNNTAPNDNRVPVYLTSQKYAIDCPSQNIDAVKSIDTIMSGKEQELAKEYDECIATFESNDSCYASCTSTLRSNENRCLQNIEEWSNDEYEECKEGTSLVYEKCVEPCPLPYTACDWVYTGQKILLSQISKLCE</sequence>
<proteinExistence type="predicted"/>
<comment type="caution">
    <text evidence="2">The sequence shown here is derived from an EMBL/GenBank/DDBJ whole genome shotgun (WGS) entry which is preliminary data.</text>
</comment>
<feature type="transmembrane region" description="Helical" evidence="1">
    <location>
        <begin position="6"/>
        <end position="26"/>
    </location>
</feature>
<keyword evidence="1" id="KW-0812">Transmembrane</keyword>
<evidence type="ECO:0000313" key="3">
    <source>
        <dbReference type="Proteomes" id="UP000177382"/>
    </source>
</evidence>
<keyword evidence="1" id="KW-0472">Membrane</keyword>
<accession>A0A1F7XK82</accession>
<evidence type="ECO:0000256" key="1">
    <source>
        <dbReference type="SAM" id="Phobius"/>
    </source>
</evidence>
<dbReference type="Proteomes" id="UP000177382">
    <property type="component" value="Unassembled WGS sequence"/>
</dbReference>